<dbReference type="HOGENOM" id="CLU_784386_0_0_2"/>
<feature type="transmembrane region" description="Helical" evidence="1">
    <location>
        <begin position="12"/>
        <end position="32"/>
    </location>
</feature>
<reference evidence="2 3" key="1">
    <citation type="submission" date="2014-07" db="EMBL/GenBank/DDBJ databases">
        <title>Methanogenic archaea and the global carbon cycle.</title>
        <authorList>
            <person name="Henriksen J.R."/>
            <person name="Luke J."/>
            <person name="Reinhart S."/>
            <person name="Benedict M.N."/>
            <person name="Youngblut N.D."/>
            <person name="Metcalf M.E."/>
            <person name="Whitaker R.J."/>
            <person name="Metcalf W.W."/>
        </authorList>
    </citation>
    <scope>NUCLEOTIDE SEQUENCE [LARGE SCALE GENOMIC DNA]</scope>
    <source>
        <strain evidence="2 3">227</strain>
    </source>
</reference>
<feature type="transmembrane region" description="Helical" evidence="1">
    <location>
        <begin position="70"/>
        <end position="91"/>
    </location>
</feature>
<name>A0A0E3R6N4_METBA</name>
<dbReference type="GeneID" id="24801779"/>
<keyword evidence="1" id="KW-0472">Membrane</keyword>
<keyword evidence="1" id="KW-1133">Transmembrane helix</keyword>
<dbReference type="KEGG" id="mbar:MSBR2_2702"/>
<evidence type="ECO:0000313" key="3">
    <source>
        <dbReference type="Proteomes" id="UP000033079"/>
    </source>
</evidence>
<dbReference type="EMBL" id="CP009530">
    <property type="protein sequence ID" value="AKB59218.1"/>
    <property type="molecule type" value="Genomic_DNA"/>
</dbReference>
<dbReference type="Proteomes" id="UP000033079">
    <property type="component" value="Chromosome"/>
</dbReference>
<accession>A0A0E3R6N4</accession>
<gene>
    <name evidence="2" type="ORF">MSBR2_2702</name>
</gene>
<sequence length="345" mass="40311">MEIVTEEQLNILSQLLIPIFLLAVSGIIPAYITKYSKKQDKTQYIRFLRTNFSTIEAYLIAIQSYKARRLGISPIYLVIGIMIGNVFGLVMDLPVKKFLWYISENILKKYFFVFYDNLINLNLVLFYYSCLYIISVLTIFIIWIGWCELLKKTKLGEPKITRNYSTNQKILYIPSIKTSSDLVYLSLWSFIGAIVGFTLLVYIATLAMFIKFSIFPSNFSFNWITFTNIYKNLETTVIYFKYYGVVFFISAFISLVNIIIIYNSIKWFSSEVKRLITNHFKYDFPEVKITTENNEIKGKLDDILNKTLVTVSEKGTIKIVPWDKIETMEASKINKEFDKENKNVN</sequence>
<dbReference type="PATRIC" id="fig|1434106.5.peg.3467"/>
<evidence type="ECO:0000256" key="1">
    <source>
        <dbReference type="SAM" id="Phobius"/>
    </source>
</evidence>
<feature type="transmembrane region" description="Helical" evidence="1">
    <location>
        <begin position="125"/>
        <end position="146"/>
    </location>
</feature>
<dbReference type="RefSeq" id="WP_048121407.1">
    <property type="nucleotide sequence ID" value="NZ_CP009530.1"/>
</dbReference>
<keyword evidence="1" id="KW-0812">Transmembrane</keyword>
<evidence type="ECO:0000313" key="2">
    <source>
        <dbReference type="EMBL" id="AKB59218.1"/>
    </source>
</evidence>
<proteinExistence type="predicted"/>
<organism evidence="2 3">
    <name type="scientific">Methanosarcina barkeri 227</name>
    <dbReference type="NCBI Taxonomy" id="1434106"/>
    <lineage>
        <taxon>Archaea</taxon>
        <taxon>Methanobacteriati</taxon>
        <taxon>Methanobacteriota</taxon>
        <taxon>Stenosarchaea group</taxon>
        <taxon>Methanomicrobia</taxon>
        <taxon>Methanosarcinales</taxon>
        <taxon>Methanosarcinaceae</taxon>
        <taxon>Methanosarcina</taxon>
    </lineage>
</organism>
<feature type="transmembrane region" description="Helical" evidence="1">
    <location>
        <begin position="242"/>
        <end position="265"/>
    </location>
</feature>
<feature type="transmembrane region" description="Helical" evidence="1">
    <location>
        <begin position="182"/>
        <end position="210"/>
    </location>
</feature>
<dbReference type="AlphaFoldDB" id="A0A0E3R6N4"/>
<protein>
    <submittedName>
        <fullName evidence="2">Uncharacterized protein</fullName>
    </submittedName>
</protein>